<dbReference type="Proteomes" id="UP000076976">
    <property type="component" value="Unassembled WGS sequence"/>
</dbReference>
<reference evidence="4" key="3">
    <citation type="submission" date="2019-11" db="EMBL/GenBank/DDBJ databases">
        <authorList>
            <person name="Zhao Q."/>
        </authorList>
    </citation>
    <scope>NUCLEOTIDE SEQUENCE</scope>
    <source>
        <strain evidence="4">M714</strain>
    </source>
</reference>
<dbReference type="STRING" id="262209.AWH69_06225"/>
<dbReference type="KEGG" id="jme:EEW87_003130"/>
<dbReference type="RefSeq" id="WP_068273214.1">
    <property type="nucleotide sequence ID" value="NZ_BAAAKD010000024.1"/>
</dbReference>
<evidence type="ECO:0000313" key="5">
    <source>
        <dbReference type="Proteomes" id="UP000076976"/>
    </source>
</evidence>
<evidence type="ECO:0000313" key="6">
    <source>
        <dbReference type="Proteomes" id="UP000271708"/>
    </source>
</evidence>
<organism evidence="3 5">
    <name type="scientific">Janibacter melonis</name>
    <dbReference type="NCBI Taxonomy" id="262209"/>
    <lineage>
        <taxon>Bacteria</taxon>
        <taxon>Bacillati</taxon>
        <taxon>Actinomycetota</taxon>
        <taxon>Actinomycetes</taxon>
        <taxon>Micrococcales</taxon>
        <taxon>Intrasporangiaceae</taxon>
        <taxon>Janibacter</taxon>
    </lineage>
</organism>
<dbReference type="OrthoDB" id="9764638at2"/>
<name>A0A176QDD4_9MICO</name>
<keyword evidence="1" id="KW-0472">Membrane</keyword>
<accession>A0A176QDD4</accession>
<dbReference type="SUPFAM" id="SSF52266">
    <property type="entry name" value="SGNH hydrolase"/>
    <property type="match status" value="1"/>
</dbReference>
<evidence type="ECO:0000259" key="2">
    <source>
        <dbReference type="Pfam" id="PF13472"/>
    </source>
</evidence>
<keyword evidence="1" id="KW-0812">Transmembrane</keyword>
<dbReference type="GO" id="GO:0004622">
    <property type="term" value="F:phosphatidylcholine lysophospholipase activity"/>
    <property type="evidence" value="ECO:0007669"/>
    <property type="project" value="TreeGrafter"/>
</dbReference>
<evidence type="ECO:0000313" key="3">
    <source>
        <dbReference type="EMBL" id="OAB87650.1"/>
    </source>
</evidence>
<dbReference type="InterPro" id="IPR013830">
    <property type="entry name" value="SGNH_hydro"/>
</dbReference>
<dbReference type="Pfam" id="PF13472">
    <property type="entry name" value="Lipase_GDSL_2"/>
    <property type="match status" value="1"/>
</dbReference>
<dbReference type="InterPro" id="IPR051532">
    <property type="entry name" value="Ester_Hydrolysis_Enzymes"/>
</dbReference>
<gene>
    <name evidence="3" type="ORF">AWH69_06225</name>
    <name evidence="4" type="ORF">EEW87_003130</name>
</gene>
<feature type="domain" description="SGNH hydrolase-type esterase" evidence="2">
    <location>
        <begin position="70"/>
        <end position="249"/>
    </location>
</feature>
<evidence type="ECO:0000313" key="4">
    <source>
        <dbReference type="EMBL" id="QGX08715.1"/>
    </source>
</evidence>
<dbReference type="Gene3D" id="3.40.50.1110">
    <property type="entry name" value="SGNH hydrolase"/>
    <property type="match status" value="1"/>
</dbReference>
<dbReference type="AlphaFoldDB" id="A0A176QDD4"/>
<keyword evidence="5" id="KW-1185">Reference proteome</keyword>
<dbReference type="PANTHER" id="PTHR30383">
    <property type="entry name" value="THIOESTERASE 1/PROTEASE 1/LYSOPHOSPHOLIPASE L1"/>
    <property type="match status" value="1"/>
</dbReference>
<sequence>MTSVTRLAARTATVSGATAAGLATLAGLGYALIQVEARIARKIVGQPFEGAPDDDGLYGAAPGEPVELLVLGDSTAAGMGADHRFQTIGGILATGLAAIMGRPVRLTNEAVIGAESSDLTGQLSKALGRVDSPDVAVVLVGANDVTHRIDRSTSVGHLERTVRYLRTLDVPVVVATCPDLGTVEPIPFPLSALLRRWSRELAAAQTVAVVEAGARSVSVGGLLGAEFEASPAVMFSQDRFHPSPAGYARVASALLPSVAAAVGAWPAGASGDTEPEAARGEGVGTIDDAAGRAVHRPGTEVSAATVDGRQAGPRGRWAMLRRRLPGPVHDGAI</sequence>
<dbReference type="InterPro" id="IPR036514">
    <property type="entry name" value="SGNH_hydro_sf"/>
</dbReference>
<keyword evidence="1" id="KW-1133">Transmembrane helix</keyword>
<keyword evidence="4" id="KW-0378">Hydrolase</keyword>
<dbReference type="EMBL" id="LQZG01000002">
    <property type="protein sequence ID" value="OAB87650.1"/>
    <property type="molecule type" value="Genomic_DNA"/>
</dbReference>
<dbReference type="PANTHER" id="PTHR30383:SF5">
    <property type="entry name" value="SGNH HYDROLASE-TYPE ESTERASE DOMAIN-CONTAINING PROTEIN"/>
    <property type="match status" value="1"/>
</dbReference>
<reference evidence="3 5" key="1">
    <citation type="submission" date="2016-01" db="EMBL/GenBank/DDBJ databases">
        <title>Janibacter melonis strain CD11_4 genome sequencing and assembly.</title>
        <authorList>
            <person name="Nair G.R."/>
            <person name="Kaur G."/>
            <person name="Chander A.M."/>
            <person name="Mayilraj S."/>
        </authorList>
    </citation>
    <scope>NUCLEOTIDE SEQUENCE [LARGE SCALE GENOMIC DNA]</scope>
    <source>
        <strain evidence="3 5">CD11-4</strain>
    </source>
</reference>
<evidence type="ECO:0000256" key="1">
    <source>
        <dbReference type="SAM" id="Phobius"/>
    </source>
</evidence>
<protein>
    <submittedName>
        <fullName evidence="3">GDSL family lipase</fullName>
    </submittedName>
    <submittedName>
        <fullName evidence="4">SGNH/GDSL hydrolase family protein</fullName>
    </submittedName>
</protein>
<dbReference type="Proteomes" id="UP000271708">
    <property type="component" value="Chromosome"/>
</dbReference>
<reference evidence="4 6" key="2">
    <citation type="submission" date="2019-09" db="EMBL/GenBank/DDBJ databases">
        <title>Complete Genome Sequence of Janibacter melonis M714 with both human health impact and industrial applications.</title>
        <authorList>
            <person name="Jin M."/>
            <person name="Zhao Q.R."/>
        </authorList>
    </citation>
    <scope>NUCLEOTIDE SEQUENCE [LARGE SCALE GENOMIC DNA]</scope>
    <source>
        <strain evidence="4 6">M714</strain>
    </source>
</reference>
<dbReference type="EMBL" id="CP044548">
    <property type="protein sequence ID" value="QGX08715.1"/>
    <property type="molecule type" value="Genomic_DNA"/>
</dbReference>
<dbReference type="CDD" id="cd01836">
    <property type="entry name" value="FeeA_FeeB_like"/>
    <property type="match status" value="1"/>
</dbReference>
<proteinExistence type="predicted"/>
<feature type="transmembrane region" description="Helical" evidence="1">
    <location>
        <begin position="12"/>
        <end position="33"/>
    </location>
</feature>
<dbReference type="GeneID" id="59163441"/>